<dbReference type="InterPro" id="IPR002744">
    <property type="entry name" value="MIP18-like"/>
</dbReference>
<keyword evidence="5 11" id="KW-0479">Metal-binding</keyword>
<evidence type="ECO:0000256" key="10">
    <source>
        <dbReference type="ARBA" id="ARBA00023014"/>
    </source>
</evidence>
<evidence type="ECO:0000256" key="6">
    <source>
        <dbReference type="ARBA" id="ARBA00022741"/>
    </source>
</evidence>
<comment type="similarity">
    <text evidence="2">In the N-terminal section; belongs to the MIP18 family.</text>
</comment>
<dbReference type="PANTHER" id="PTHR42961:SF2">
    <property type="entry name" value="IRON-SULFUR PROTEIN NUBPL"/>
    <property type="match status" value="1"/>
</dbReference>
<keyword evidence="4" id="KW-0004">4Fe-4S</keyword>
<comment type="similarity">
    <text evidence="3">In the C-terminal section; belongs to the Mrp/NBP35 ATP-binding proteins family.</text>
</comment>
<comment type="similarity">
    <text evidence="11">Belongs to the Mrp/NBP35 ATP-binding proteins family.</text>
</comment>
<dbReference type="GO" id="GO:0016887">
    <property type="term" value="F:ATP hydrolysis activity"/>
    <property type="evidence" value="ECO:0007669"/>
    <property type="project" value="UniProtKB-UniRule"/>
</dbReference>
<keyword evidence="15" id="KW-1185">Reference proteome</keyword>
<accession>A0A286GQ59</accession>
<name>A0A286GQ59_9PROT</name>
<dbReference type="GO" id="GO:0140663">
    <property type="term" value="F:ATP-dependent FeS chaperone activity"/>
    <property type="evidence" value="ECO:0007669"/>
    <property type="project" value="InterPro"/>
</dbReference>
<dbReference type="GO" id="GO:0016226">
    <property type="term" value="P:iron-sulfur cluster assembly"/>
    <property type="evidence" value="ECO:0007669"/>
    <property type="project" value="InterPro"/>
</dbReference>
<dbReference type="Pfam" id="PF10609">
    <property type="entry name" value="ParA"/>
    <property type="match status" value="1"/>
</dbReference>
<dbReference type="InterPro" id="IPR044304">
    <property type="entry name" value="NUBPL-like"/>
</dbReference>
<evidence type="ECO:0000313" key="14">
    <source>
        <dbReference type="EMBL" id="SOD97114.1"/>
    </source>
</evidence>
<dbReference type="InterPro" id="IPR034904">
    <property type="entry name" value="FSCA_dom_sf"/>
</dbReference>
<dbReference type="HAMAP" id="MF_02040">
    <property type="entry name" value="Mrp_NBP35"/>
    <property type="match status" value="1"/>
</dbReference>
<gene>
    <name evidence="14" type="ORF">SAMN05421508_106257</name>
</gene>
<evidence type="ECO:0000313" key="15">
    <source>
        <dbReference type="Proteomes" id="UP000219621"/>
    </source>
</evidence>
<comment type="cofactor">
    <cofactor evidence="1">
        <name>[4Fe-4S] cluster</name>
        <dbReference type="ChEBI" id="CHEBI:49883"/>
    </cofactor>
</comment>
<keyword evidence="11" id="KW-0378">Hydrolase</keyword>
<feature type="compositionally biased region" description="Gly residues" evidence="12">
    <location>
        <begin position="111"/>
        <end position="125"/>
    </location>
</feature>
<dbReference type="GO" id="GO:0032981">
    <property type="term" value="P:mitochondrial respiratory chain complex I assembly"/>
    <property type="evidence" value="ECO:0007669"/>
    <property type="project" value="UniProtKB-ARBA"/>
</dbReference>
<evidence type="ECO:0000256" key="5">
    <source>
        <dbReference type="ARBA" id="ARBA00022723"/>
    </source>
</evidence>
<keyword evidence="6 11" id="KW-0547">Nucleotide-binding</keyword>
<feature type="region of interest" description="Disordered" evidence="12">
    <location>
        <begin position="83"/>
        <end position="125"/>
    </location>
</feature>
<sequence>MAEIDKDTVVAALKTVRVEQLGTDIVSAGWVKDPVVSGDRVTFAIEVPPELGPQLEPVRAEAQRTVEALDGVAHVTAVLTAGRAAGSAPTPPPPQQRPQAGGHGHSHGHSHGPGPGMMGHGGGTGRLDLPNIKHIVAVASGKGGVGKSTTAANIALALARLGLKVGLFDADIYGPSVPRVMGLAGRKPTARGDRIVPLRNHDVTVMSIGFMVEEDSPVVWRGPMVVGALEQLLRDVDWGELDVMIVDMPPGTGDTQLTMSQRVPLSGAVIVSTPQDIALLDARKGLFMFRKVEVPVLGIIENMSYYQCPSCGHREEVFGHGGARKTAAELDAPFLGEIPLDLKIREATDAGRPIVVAEPDGPHAKAYLDIAKSIWSSISGETPDAQPAKKKPKFWFR</sequence>
<protein>
    <recommendedName>
        <fullName evidence="11">Iron-sulfur cluster carrier protein</fullName>
    </recommendedName>
</protein>
<keyword evidence="9 11" id="KW-0408">Iron</keyword>
<comment type="subunit">
    <text evidence="11">Homodimer.</text>
</comment>
<evidence type="ECO:0000259" key="13">
    <source>
        <dbReference type="Pfam" id="PF01883"/>
    </source>
</evidence>
<keyword evidence="10 11" id="KW-0411">Iron-sulfur</keyword>
<dbReference type="GO" id="GO:0005524">
    <property type="term" value="F:ATP binding"/>
    <property type="evidence" value="ECO:0007669"/>
    <property type="project" value="UniProtKB-UniRule"/>
</dbReference>
<evidence type="ECO:0000256" key="4">
    <source>
        <dbReference type="ARBA" id="ARBA00022485"/>
    </source>
</evidence>
<dbReference type="InterPro" id="IPR027417">
    <property type="entry name" value="P-loop_NTPase"/>
</dbReference>
<reference evidence="14 15" key="1">
    <citation type="submission" date="2017-09" db="EMBL/GenBank/DDBJ databases">
        <authorList>
            <person name="Ehlers B."/>
            <person name="Leendertz F.H."/>
        </authorList>
    </citation>
    <scope>NUCLEOTIDE SEQUENCE [LARGE SCALE GENOMIC DNA]</scope>
    <source>
        <strain evidence="14 15">USBA 140</strain>
    </source>
</reference>
<dbReference type="Proteomes" id="UP000219621">
    <property type="component" value="Unassembled WGS sequence"/>
</dbReference>
<dbReference type="RefSeq" id="WP_097280012.1">
    <property type="nucleotide sequence ID" value="NZ_OCNJ01000006.1"/>
</dbReference>
<keyword evidence="8" id="KW-0809">Transit peptide</keyword>
<evidence type="ECO:0000256" key="9">
    <source>
        <dbReference type="ARBA" id="ARBA00023004"/>
    </source>
</evidence>
<feature type="binding site" evidence="11">
    <location>
        <begin position="141"/>
        <end position="148"/>
    </location>
    <ligand>
        <name>ATP</name>
        <dbReference type="ChEBI" id="CHEBI:30616"/>
    </ligand>
</feature>
<dbReference type="Gene3D" id="3.30.300.130">
    <property type="entry name" value="Fe-S cluster assembly (FSCA)"/>
    <property type="match status" value="1"/>
</dbReference>
<dbReference type="InterPro" id="IPR000808">
    <property type="entry name" value="Mrp-like_CS"/>
</dbReference>
<evidence type="ECO:0000256" key="11">
    <source>
        <dbReference type="HAMAP-Rule" id="MF_02040"/>
    </source>
</evidence>
<dbReference type="FunFam" id="3.40.50.300:FF:000709">
    <property type="entry name" value="Iron-sulfur protein NUBPL isoform X1"/>
    <property type="match status" value="1"/>
</dbReference>
<dbReference type="PANTHER" id="PTHR42961">
    <property type="entry name" value="IRON-SULFUR PROTEIN NUBPL"/>
    <property type="match status" value="1"/>
</dbReference>
<evidence type="ECO:0000256" key="8">
    <source>
        <dbReference type="ARBA" id="ARBA00022946"/>
    </source>
</evidence>
<dbReference type="EMBL" id="OCNJ01000006">
    <property type="protein sequence ID" value="SOD97114.1"/>
    <property type="molecule type" value="Genomic_DNA"/>
</dbReference>
<keyword evidence="7 11" id="KW-0067">ATP-binding</keyword>
<comment type="function">
    <text evidence="11">Binds and transfers iron-sulfur (Fe-S) clusters to target apoproteins. Can hydrolyze ATP.</text>
</comment>
<evidence type="ECO:0000256" key="1">
    <source>
        <dbReference type="ARBA" id="ARBA00001966"/>
    </source>
</evidence>
<dbReference type="InterPro" id="IPR033756">
    <property type="entry name" value="YlxH/NBP35"/>
</dbReference>
<dbReference type="SUPFAM" id="SSF117916">
    <property type="entry name" value="Fe-S cluster assembly (FSCA) domain-like"/>
    <property type="match status" value="1"/>
</dbReference>
<dbReference type="Gene3D" id="3.40.50.300">
    <property type="entry name" value="P-loop containing nucleotide triphosphate hydrolases"/>
    <property type="match status" value="1"/>
</dbReference>
<organism evidence="14 15">
    <name type="scientific">Caenispirillum bisanense</name>
    <dbReference type="NCBI Taxonomy" id="414052"/>
    <lineage>
        <taxon>Bacteria</taxon>
        <taxon>Pseudomonadati</taxon>
        <taxon>Pseudomonadota</taxon>
        <taxon>Alphaproteobacteria</taxon>
        <taxon>Rhodospirillales</taxon>
        <taxon>Novispirillaceae</taxon>
        <taxon>Caenispirillum</taxon>
    </lineage>
</organism>
<evidence type="ECO:0000256" key="2">
    <source>
        <dbReference type="ARBA" id="ARBA00007352"/>
    </source>
</evidence>
<evidence type="ECO:0000256" key="3">
    <source>
        <dbReference type="ARBA" id="ARBA00008205"/>
    </source>
</evidence>
<evidence type="ECO:0000256" key="7">
    <source>
        <dbReference type="ARBA" id="ARBA00022840"/>
    </source>
</evidence>
<dbReference type="SUPFAM" id="SSF52540">
    <property type="entry name" value="P-loop containing nucleoside triphosphate hydrolases"/>
    <property type="match status" value="1"/>
</dbReference>
<dbReference type="CDD" id="cd02037">
    <property type="entry name" value="Mrp_NBP35"/>
    <property type="match status" value="1"/>
</dbReference>
<dbReference type="OrthoDB" id="9809679at2"/>
<dbReference type="GO" id="GO:0046872">
    <property type="term" value="F:metal ion binding"/>
    <property type="evidence" value="ECO:0007669"/>
    <property type="project" value="UniProtKB-KW"/>
</dbReference>
<dbReference type="PROSITE" id="PS01215">
    <property type="entry name" value="MRP"/>
    <property type="match status" value="1"/>
</dbReference>
<evidence type="ECO:0000256" key="12">
    <source>
        <dbReference type="SAM" id="MobiDB-lite"/>
    </source>
</evidence>
<dbReference type="GO" id="GO:0051539">
    <property type="term" value="F:4 iron, 4 sulfur cluster binding"/>
    <property type="evidence" value="ECO:0007669"/>
    <property type="project" value="UniProtKB-KW"/>
</dbReference>
<dbReference type="InterPro" id="IPR019591">
    <property type="entry name" value="Mrp/NBP35_ATP-bd"/>
</dbReference>
<proteinExistence type="inferred from homology"/>
<dbReference type="AlphaFoldDB" id="A0A286GQ59"/>
<dbReference type="Pfam" id="PF01883">
    <property type="entry name" value="FeS_assembly_P"/>
    <property type="match status" value="1"/>
</dbReference>
<feature type="domain" description="MIP18 family-like" evidence="13">
    <location>
        <begin position="6"/>
        <end position="76"/>
    </location>
</feature>